<sequence length="168" mass="19098">MIHGGNIQDLLEQTLRPISTSIISSNTNSTDNDDSLISIQSAILLSINNGSILSFATNLNLIDSNINNNETSLKMMTLLCKDKWQENENDEPESHYTYKYNNNLVETKLYNYEIENLHTCIARIPKSDLLFLLTADNQFPYGLLSLKMKFLLNNSTSLINYKLTNKLT</sequence>
<dbReference type="AlphaFoldDB" id="A0A9P7BBM7"/>
<dbReference type="GO" id="GO:0007165">
    <property type="term" value="P:signal transduction"/>
    <property type="evidence" value="ECO:0007669"/>
    <property type="project" value="InterPro"/>
</dbReference>
<protein>
    <submittedName>
        <fullName evidence="1">Uncharacterized protein</fullName>
    </submittedName>
</protein>
<dbReference type="Pfam" id="PF16818">
    <property type="entry name" value="SLM4"/>
    <property type="match status" value="1"/>
</dbReference>
<dbReference type="InterPro" id="IPR020233">
    <property type="entry name" value="Slm4"/>
</dbReference>
<gene>
    <name evidence="1" type="ORF">C6P45_004584</name>
</gene>
<organism evidence="1 2">
    <name type="scientific">Maudiozyma exigua</name>
    <name type="common">Yeast</name>
    <name type="synonym">Kazachstania exigua</name>
    <dbReference type="NCBI Taxonomy" id="34358"/>
    <lineage>
        <taxon>Eukaryota</taxon>
        <taxon>Fungi</taxon>
        <taxon>Dikarya</taxon>
        <taxon>Ascomycota</taxon>
        <taxon>Saccharomycotina</taxon>
        <taxon>Saccharomycetes</taxon>
        <taxon>Saccharomycetales</taxon>
        <taxon>Saccharomycetaceae</taxon>
        <taxon>Maudiozyma</taxon>
    </lineage>
</organism>
<dbReference type="EMBL" id="PUHR01000064">
    <property type="protein sequence ID" value="KAG0668552.1"/>
    <property type="molecule type" value="Genomic_DNA"/>
</dbReference>
<name>A0A9P7BBM7_MAUEX</name>
<dbReference type="OrthoDB" id="4033908at2759"/>
<accession>A0A9P7BBM7</accession>
<proteinExistence type="predicted"/>
<evidence type="ECO:0000313" key="2">
    <source>
        <dbReference type="Proteomes" id="UP000750334"/>
    </source>
</evidence>
<dbReference type="Gene3D" id="3.30.450.30">
    <property type="entry name" value="Dynein light chain 2a, cytoplasmic"/>
    <property type="match status" value="1"/>
</dbReference>
<keyword evidence="2" id="KW-1185">Reference proteome</keyword>
<comment type="caution">
    <text evidence="1">The sequence shown here is derived from an EMBL/GenBank/DDBJ whole genome shotgun (WGS) entry which is preliminary data.</text>
</comment>
<reference evidence="1 2" key="1">
    <citation type="submission" date="2020-11" db="EMBL/GenBank/DDBJ databases">
        <title>Kefir isolates.</title>
        <authorList>
            <person name="Marcisauskas S."/>
            <person name="Kim Y."/>
            <person name="Blasche S."/>
        </authorList>
    </citation>
    <scope>NUCLEOTIDE SEQUENCE [LARGE SCALE GENOMIC DNA]</scope>
    <source>
        <strain evidence="1 2">OG2</strain>
    </source>
</reference>
<evidence type="ECO:0000313" key="1">
    <source>
        <dbReference type="EMBL" id="KAG0668552.1"/>
    </source>
</evidence>
<dbReference type="Proteomes" id="UP000750334">
    <property type="component" value="Unassembled WGS sequence"/>
</dbReference>
<dbReference type="GO" id="GO:0071986">
    <property type="term" value="C:Ragulator complex"/>
    <property type="evidence" value="ECO:0007669"/>
    <property type="project" value="InterPro"/>
</dbReference>